<evidence type="ECO:0000259" key="3">
    <source>
        <dbReference type="Pfam" id="PF01361"/>
    </source>
</evidence>
<protein>
    <submittedName>
        <fullName evidence="4">4-oxalocrotonate tautomerase</fullName>
        <ecNumber evidence="4">5.3.2.6</ecNumber>
    </submittedName>
</protein>
<dbReference type="GO" id="GO:0016853">
    <property type="term" value="F:isomerase activity"/>
    <property type="evidence" value="ECO:0007669"/>
    <property type="project" value="UniProtKB-KW"/>
</dbReference>
<dbReference type="InterPro" id="IPR004370">
    <property type="entry name" value="4-OT-like_dom"/>
</dbReference>
<evidence type="ECO:0000313" key="4">
    <source>
        <dbReference type="EMBL" id="NOV95541.1"/>
    </source>
</evidence>
<sequence length="76" mass="8228">MPLVQVDVIKDVFTPRQKQEIISRLTDAMVSVEGEAMRPVTWCVVHEVTSGDWGIAGNPLTTADVHALARGARADA</sequence>
<organism evidence="4 5">
    <name type="scientific">Isoptericola halotolerans</name>
    <dbReference type="NCBI Taxonomy" id="300560"/>
    <lineage>
        <taxon>Bacteria</taxon>
        <taxon>Bacillati</taxon>
        <taxon>Actinomycetota</taxon>
        <taxon>Actinomycetes</taxon>
        <taxon>Micrococcales</taxon>
        <taxon>Promicromonosporaceae</taxon>
        <taxon>Isoptericola</taxon>
    </lineage>
</organism>
<dbReference type="Proteomes" id="UP000757540">
    <property type="component" value="Unassembled WGS sequence"/>
</dbReference>
<dbReference type="EMBL" id="JABEZU010000001">
    <property type="protein sequence ID" value="NOV95541.1"/>
    <property type="molecule type" value="Genomic_DNA"/>
</dbReference>
<feature type="domain" description="4-oxalocrotonate tautomerase-like" evidence="3">
    <location>
        <begin position="2"/>
        <end position="62"/>
    </location>
</feature>
<dbReference type="Gene3D" id="3.30.429.10">
    <property type="entry name" value="Macrophage Migration Inhibitory Factor"/>
    <property type="match status" value="1"/>
</dbReference>
<keyword evidence="2 4" id="KW-0413">Isomerase</keyword>
<comment type="similarity">
    <text evidence="1">Belongs to the 4-oxalocrotonate tautomerase family.</text>
</comment>
<dbReference type="PANTHER" id="PTHR35530">
    <property type="entry name" value="TAUTOMERASE-RELATED"/>
    <property type="match status" value="1"/>
</dbReference>
<name>A0ABX1ZYI8_9MICO</name>
<dbReference type="Pfam" id="PF01361">
    <property type="entry name" value="Tautomerase"/>
    <property type="match status" value="1"/>
</dbReference>
<dbReference type="SUPFAM" id="SSF55331">
    <property type="entry name" value="Tautomerase/MIF"/>
    <property type="match status" value="1"/>
</dbReference>
<evidence type="ECO:0000313" key="5">
    <source>
        <dbReference type="Proteomes" id="UP000757540"/>
    </source>
</evidence>
<evidence type="ECO:0000256" key="1">
    <source>
        <dbReference type="ARBA" id="ARBA00006723"/>
    </source>
</evidence>
<comment type="caution">
    <text evidence="4">The sequence shown here is derived from an EMBL/GenBank/DDBJ whole genome shotgun (WGS) entry which is preliminary data.</text>
</comment>
<dbReference type="EC" id="5.3.2.6" evidence="4"/>
<proteinExistence type="inferred from homology"/>
<reference evidence="4 5" key="1">
    <citation type="submission" date="2020-05" db="EMBL/GenBank/DDBJ databases">
        <title>Genomic Encyclopedia of Type Strains, Phase III (KMG-III): the genomes of soil and plant-associated and newly described type strains.</title>
        <authorList>
            <person name="Whitman W."/>
        </authorList>
    </citation>
    <scope>NUCLEOTIDE SEQUENCE [LARGE SCALE GENOMIC DNA]</scope>
    <source>
        <strain evidence="4 5">KCTC 19046</strain>
    </source>
</reference>
<evidence type="ECO:0000256" key="2">
    <source>
        <dbReference type="ARBA" id="ARBA00023235"/>
    </source>
</evidence>
<accession>A0ABX1ZYI8</accession>
<dbReference type="PANTHER" id="PTHR35530:SF2">
    <property type="entry name" value="BSL4019 PROTEIN"/>
    <property type="match status" value="1"/>
</dbReference>
<gene>
    <name evidence="4" type="ORF">HDG69_000094</name>
</gene>
<dbReference type="InterPro" id="IPR014347">
    <property type="entry name" value="Tautomerase/MIF_sf"/>
</dbReference>
<dbReference type="RefSeq" id="WP_171781828.1">
    <property type="nucleotide sequence ID" value="NZ_BAAAML010000002.1"/>
</dbReference>
<keyword evidence="5" id="KW-1185">Reference proteome</keyword>